<feature type="transmembrane region" description="Helical" evidence="6">
    <location>
        <begin position="97"/>
        <end position="114"/>
    </location>
</feature>
<feature type="domain" description="EamA" evidence="7">
    <location>
        <begin position="149"/>
        <end position="284"/>
    </location>
</feature>
<feature type="transmembrane region" description="Helical" evidence="6">
    <location>
        <begin position="244"/>
        <end position="261"/>
    </location>
</feature>
<organism evidence="8 9">
    <name type="scientific">Candidatus Cryptobacteroides faecipullorum</name>
    <dbReference type="NCBI Taxonomy" id="2840764"/>
    <lineage>
        <taxon>Bacteria</taxon>
        <taxon>Pseudomonadati</taxon>
        <taxon>Bacteroidota</taxon>
        <taxon>Bacteroidia</taxon>
        <taxon>Bacteroidales</taxon>
        <taxon>Candidatus Cryptobacteroides</taxon>
    </lineage>
</organism>
<dbReference type="AlphaFoldDB" id="A0A9D9I5N6"/>
<dbReference type="InterPro" id="IPR050638">
    <property type="entry name" value="AA-Vitamin_Transporters"/>
</dbReference>
<name>A0A9D9I5N6_9BACT</name>
<keyword evidence="4 6" id="KW-1133">Transmembrane helix</keyword>
<accession>A0A9D9I5N6</accession>
<comment type="caution">
    <text evidence="8">The sequence shown here is derived from an EMBL/GenBank/DDBJ whole genome shotgun (WGS) entry which is preliminary data.</text>
</comment>
<feature type="transmembrane region" description="Helical" evidence="6">
    <location>
        <begin position="181"/>
        <end position="199"/>
    </location>
</feature>
<evidence type="ECO:0000256" key="2">
    <source>
        <dbReference type="ARBA" id="ARBA00022475"/>
    </source>
</evidence>
<dbReference type="InterPro" id="IPR000620">
    <property type="entry name" value="EamA_dom"/>
</dbReference>
<keyword evidence="5 6" id="KW-0472">Membrane</keyword>
<dbReference type="PANTHER" id="PTHR32322:SF18">
    <property type="entry name" value="S-ADENOSYLMETHIONINE_S-ADENOSYLHOMOCYSTEINE TRANSPORTER"/>
    <property type="match status" value="1"/>
</dbReference>
<dbReference type="GO" id="GO:0005886">
    <property type="term" value="C:plasma membrane"/>
    <property type="evidence" value="ECO:0007669"/>
    <property type="project" value="UniProtKB-SubCell"/>
</dbReference>
<keyword evidence="2" id="KW-1003">Cell membrane</keyword>
<evidence type="ECO:0000256" key="6">
    <source>
        <dbReference type="SAM" id="Phobius"/>
    </source>
</evidence>
<gene>
    <name evidence="8" type="ORF">IAB99_01400</name>
</gene>
<dbReference type="Gene3D" id="1.10.3730.20">
    <property type="match status" value="1"/>
</dbReference>
<reference evidence="8" key="2">
    <citation type="journal article" date="2021" name="PeerJ">
        <title>Extensive microbial diversity within the chicken gut microbiome revealed by metagenomics and culture.</title>
        <authorList>
            <person name="Gilroy R."/>
            <person name="Ravi A."/>
            <person name="Getino M."/>
            <person name="Pursley I."/>
            <person name="Horton D.L."/>
            <person name="Alikhan N.F."/>
            <person name="Baker D."/>
            <person name="Gharbi K."/>
            <person name="Hall N."/>
            <person name="Watson M."/>
            <person name="Adriaenssens E.M."/>
            <person name="Foster-Nyarko E."/>
            <person name="Jarju S."/>
            <person name="Secka A."/>
            <person name="Antonio M."/>
            <person name="Oren A."/>
            <person name="Chaudhuri R.R."/>
            <person name="La Ragione R."/>
            <person name="Hildebrand F."/>
            <person name="Pallen M.J."/>
        </authorList>
    </citation>
    <scope>NUCLEOTIDE SEQUENCE</scope>
    <source>
        <strain evidence="8">B1-15692</strain>
    </source>
</reference>
<evidence type="ECO:0000313" key="9">
    <source>
        <dbReference type="Proteomes" id="UP000823660"/>
    </source>
</evidence>
<dbReference type="InterPro" id="IPR037185">
    <property type="entry name" value="EmrE-like"/>
</dbReference>
<feature type="transmembrane region" description="Helical" evidence="6">
    <location>
        <begin position="121"/>
        <end position="139"/>
    </location>
</feature>
<evidence type="ECO:0000256" key="5">
    <source>
        <dbReference type="ARBA" id="ARBA00023136"/>
    </source>
</evidence>
<feature type="transmembrane region" description="Helical" evidence="6">
    <location>
        <begin position="37"/>
        <end position="55"/>
    </location>
</feature>
<dbReference type="SUPFAM" id="SSF103481">
    <property type="entry name" value="Multidrug resistance efflux transporter EmrE"/>
    <property type="match status" value="2"/>
</dbReference>
<dbReference type="EMBL" id="JADIMH010000007">
    <property type="protein sequence ID" value="MBO8466403.1"/>
    <property type="molecule type" value="Genomic_DNA"/>
</dbReference>
<keyword evidence="3 6" id="KW-0812">Transmembrane</keyword>
<evidence type="ECO:0000259" key="7">
    <source>
        <dbReference type="Pfam" id="PF00892"/>
    </source>
</evidence>
<proteinExistence type="predicted"/>
<evidence type="ECO:0000256" key="3">
    <source>
        <dbReference type="ARBA" id="ARBA00022692"/>
    </source>
</evidence>
<feature type="transmembrane region" description="Helical" evidence="6">
    <location>
        <begin position="211"/>
        <end position="232"/>
    </location>
</feature>
<feature type="transmembrane region" description="Helical" evidence="6">
    <location>
        <begin position="151"/>
        <end position="169"/>
    </location>
</feature>
<dbReference type="Pfam" id="PF00892">
    <property type="entry name" value="EamA"/>
    <property type="match status" value="2"/>
</dbReference>
<dbReference type="PANTHER" id="PTHR32322">
    <property type="entry name" value="INNER MEMBRANE TRANSPORTER"/>
    <property type="match status" value="1"/>
</dbReference>
<sequence>MGRFKGILYGMATSVTFGLIPLFTLPLMGKGMVYDSILFYRFLFASIALGLVMLIKKESFRIDMKDLPVFILLAVFYTFSSLFLLCGYGYMGAGVATTLHFTYPVFVTLLMLCLFREKASWLTWVAIALAVCGVAMLSLPSTGMSADVKGIVIVLLSAVAYGSYIVGVNKSRVHSMNSRKLAFYVFIFTTLIFGGKTLVSGDFQLPPDLPSVGNMILLAVLPTVVSNITLVLAVQNIGGTPTSVLGALEPLTAVCIGALVFGEDFTLREGFGILLVLTAVTVIILTGVIQGTVSKVFRKIRPRHA</sequence>
<feature type="transmembrane region" description="Helical" evidence="6">
    <location>
        <begin position="7"/>
        <end position="25"/>
    </location>
</feature>
<evidence type="ECO:0000256" key="1">
    <source>
        <dbReference type="ARBA" id="ARBA00004651"/>
    </source>
</evidence>
<evidence type="ECO:0000313" key="8">
    <source>
        <dbReference type="EMBL" id="MBO8466403.1"/>
    </source>
</evidence>
<feature type="transmembrane region" description="Helical" evidence="6">
    <location>
        <begin position="67"/>
        <end position="91"/>
    </location>
</feature>
<protein>
    <submittedName>
        <fullName evidence="8">DMT family transporter</fullName>
    </submittedName>
</protein>
<feature type="transmembrane region" description="Helical" evidence="6">
    <location>
        <begin position="273"/>
        <end position="293"/>
    </location>
</feature>
<evidence type="ECO:0000256" key="4">
    <source>
        <dbReference type="ARBA" id="ARBA00022989"/>
    </source>
</evidence>
<dbReference type="Proteomes" id="UP000823660">
    <property type="component" value="Unassembled WGS sequence"/>
</dbReference>
<comment type="subcellular location">
    <subcellularLocation>
        <location evidence="1">Cell membrane</location>
        <topology evidence="1">Multi-pass membrane protein</topology>
    </subcellularLocation>
</comment>
<reference evidence="8" key="1">
    <citation type="submission" date="2020-10" db="EMBL/GenBank/DDBJ databases">
        <authorList>
            <person name="Gilroy R."/>
        </authorList>
    </citation>
    <scope>NUCLEOTIDE SEQUENCE</scope>
    <source>
        <strain evidence="8">B1-15692</strain>
    </source>
</reference>
<feature type="domain" description="EamA" evidence="7">
    <location>
        <begin position="5"/>
        <end position="138"/>
    </location>
</feature>